<dbReference type="CDD" id="cd14797">
    <property type="entry name" value="DUF302"/>
    <property type="match status" value="1"/>
</dbReference>
<dbReference type="Proteomes" id="UP000264541">
    <property type="component" value="Unassembled WGS sequence"/>
</dbReference>
<feature type="domain" description="DUF302" evidence="1">
    <location>
        <begin position="35"/>
        <end position="97"/>
    </location>
</feature>
<comment type="caution">
    <text evidence="2">The sequence shown here is derived from an EMBL/GenBank/DDBJ whole genome shotgun (WGS) entry which is preliminary data.</text>
</comment>
<evidence type="ECO:0000313" key="2">
    <source>
        <dbReference type="EMBL" id="RFU69282.1"/>
    </source>
</evidence>
<dbReference type="PIRSF" id="PIRSF021774">
    <property type="entry name" value="UCP021774"/>
    <property type="match status" value="1"/>
</dbReference>
<gene>
    <name evidence="2" type="ORF">D0469_10015</name>
</gene>
<dbReference type="SUPFAM" id="SSF103247">
    <property type="entry name" value="TT1751-like"/>
    <property type="match status" value="1"/>
</dbReference>
<dbReference type="Gene3D" id="3.30.310.70">
    <property type="entry name" value="TT1751-like domain"/>
    <property type="match status" value="1"/>
</dbReference>
<accession>A0A372LPK2</accession>
<name>A0A372LPK2_9BACI</name>
<dbReference type="PANTHER" id="PTHR38342">
    <property type="entry name" value="SLR5037 PROTEIN"/>
    <property type="match status" value="1"/>
</dbReference>
<proteinExistence type="predicted"/>
<dbReference type="InterPro" id="IPR016796">
    <property type="entry name" value="UCP021774"/>
</dbReference>
<dbReference type="RefSeq" id="WP_117326635.1">
    <property type="nucleotide sequence ID" value="NZ_QVTE01000027.1"/>
</dbReference>
<protein>
    <submittedName>
        <fullName evidence="2">DUF302 domain-containing protein</fullName>
    </submittedName>
</protein>
<reference evidence="2 3" key="1">
    <citation type="submission" date="2018-08" db="EMBL/GenBank/DDBJ databases">
        <title>Bacillus chawlae sp. nov., Bacillus glennii sp. nov., and Bacillus saganii sp. nov. Isolated from the Vehicle Assembly Building at Kennedy Space Center where the Viking Spacecraft were Assembled.</title>
        <authorList>
            <person name="Seuylemezian A."/>
            <person name="Vaishampayan P."/>
        </authorList>
    </citation>
    <scope>NUCLEOTIDE SEQUENCE [LARGE SCALE GENOMIC DNA]</scope>
    <source>
        <strain evidence="2 3">V47-23a</strain>
    </source>
</reference>
<dbReference type="AlphaFoldDB" id="A0A372LPK2"/>
<dbReference type="OrthoDB" id="9791067at2"/>
<evidence type="ECO:0000313" key="3">
    <source>
        <dbReference type="Proteomes" id="UP000264541"/>
    </source>
</evidence>
<dbReference type="EMBL" id="QVTE01000027">
    <property type="protein sequence ID" value="RFU69282.1"/>
    <property type="molecule type" value="Genomic_DNA"/>
</dbReference>
<dbReference type="InterPro" id="IPR005180">
    <property type="entry name" value="DUF302"/>
</dbReference>
<keyword evidence="3" id="KW-1185">Reference proteome</keyword>
<evidence type="ECO:0000259" key="1">
    <source>
        <dbReference type="Pfam" id="PF03625"/>
    </source>
</evidence>
<dbReference type="Pfam" id="PF03625">
    <property type="entry name" value="DUF302"/>
    <property type="match status" value="1"/>
</dbReference>
<organism evidence="2 3">
    <name type="scientific">Peribacillus saganii</name>
    <dbReference type="NCBI Taxonomy" id="2303992"/>
    <lineage>
        <taxon>Bacteria</taxon>
        <taxon>Bacillati</taxon>
        <taxon>Bacillota</taxon>
        <taxon>Bacilli</taxon>
        <taxon>Bacillales</taxon>
        <taxon>Bacillaceae</taxon>
        <taxon>Peribacillus</taxon>
    </lineage>
</organism>
<dbReference type="PANTHER" id="PTHR38342:SF1">
    <property type="entry name" value="SLR5037 PROTEIN"/>
    <property type="match status" value="1"/>
</dbReference>
<sequence>MDFHYTVTSEKPVNEAIEALEKNLKDEQFGVLWTFNIKDKLDEKGFQLEEEFIVLEVCNPKEAERVLKENKLAGYFLPCKIVVYKDSGLTKIGLPKPTALIRMVEQNELQEMAADIEQQLIACIDKSV</sequence>
<dbReference type="InterPro" id="IPR035923">
    <property type="entry name" value="TT1751-like_sf"/>
</dbReference>